<name>A0A451ABE9_9GAMM</name>
<dbReference type="AlphaFoldDB" id="A0A451ABE9"/>
<gene>
    <name evidence="1" type="ORF">BECKTC1821F_GA0114240_10939</name>
</gene>
<sequence length="147" mass="16618">MPQTEPCAKVISNLCAYVISNRPWRLEIPVDLRALPAAALFEIGALGGKQRPRTKGKPRVFFLRTEFHALAASHAILCLSIIRVSKRRIVVIFHDDARGISLHIIELTAFGGPNENADHDEAEQHHARDQTVDDFHETFSVYARHFR</sequence>
<dbReference type="EMBL" id="CAADFW010000093">
    <property type="protein sequence ID" value="VFK63368.1"/>
    <property type="molecule type" value="Genomic_DNA"/>
</dbReference>
<reference evidence="1" key="1">
    <citation type="submission" date="2019-02" db="EMBL/GenBank/DDBJ databases">
        <authorList>
            <person name="Gruber-Vodicka R. H."/>
            <person name="Seah K. B. B."/>
        </authorList>
    </citation>
    <scope>NUCLEOTIDE SEQUENCE</scope>
    <source>
        <strain evidence="1">BECK_BZ126</strain>
    </source>
</reference>
<protein>
    <submittedName>
        <fullName evidence="1">Uncharacterized protein</fullName>
    </submittedName>
</protein>
<proteinExistence type="predicted"/>
<evidence type="ECO:0000313" key="1">
    <source>
        <dbReference type="EMBL" id="VFK63368.1"/>
    </source>
</evidence>
<organism evidence="1">
    <name type="scientific">Candidatus Kentrum sp. TC</name>
    <dbReference type="NCBI Taxonomy" id="2126339"/>
    <lineage>
        <taxon>Bacteria</taxon>
        <taxon>Pseudomonadati</taxon>
        <taxon>Pseudomonadota</taxon>
        <taxon>Gammaproteobacteria</taxon>
        <taxon>Candidatus Kentrum</taxon>
    </lineage>
</organism>
<accession>A0A451ABE9</accession>